<feature type="transmembrane region" description="Helical" evidence="2">
    <location>
        <begin position="82"/>
        <end position="104"/>
    </location>
</feature>
<comment type="caution">
    <text evidence="4">The sequence shown here is derived from an EMBL/GenBank/DDBJ whole genome shotgun (WGS) entry which is preliminary data.</text>
</comment>
<proteinExistence type="predicted"/>
<dbReference type="PROSITE" id="PS50222">
    <property type="entry name" value="EF_HAND_2"/>
    <property type="match status" value="1"/>
</dbReference>
<sequence>MMGTDAKSATSGRGWARFGFVVGVVASVAANIAHGFIPPADAVTGWTPSYGSIAAAAFWPLALVISVEVISRVLWPEGKGWAVLRFGGVSVVALIAAVISYQHLHGLLVAYGETGIGALIGPLAVDGLMAVCSGALVALSRAQRAVVEQPAAEVQSEAGPVGDAATPVHAEAPLTSDVPGKQRRTAKPAARRTASQRDDRTDAELLAMLAEMPRNANGTVSVRDAKAALKPCGTDRARRLLSEASLLDSKPTPSPEPQPAPTTPTEIPADTEPRELAPQAA</sequence>
<keyword evidence="5" id="KW-1185">Reference proteome</keyword>
<feature type="transmembrane region" description="Helical" evidence="2">
    <location>
        <begin position="116"/>
        <end position="139"/>
    </location>
</feature>
<feature type="transmembrane region" description="Helical" evidence="2">
    <location>
        <begin position="15"/>
        <end position="37"/>
    </location>
</feature>
<reference evidence="4 5" key="1">
    <citation type="submission" date="2020-08" db="EMBL/GenBank/DDBJ databases">
        <title>Genomic Encyclopedia of Type Strains, Phase IV (KMG-IV): sequencing the most valuable type-strain genomes for metagenomic binning, comparative biology and taxonomic classification.</title>
        <authorList>
            <person name="Goeker M."/>
        </authorList>
    </citation>
    <scope>NUCLEOTIDE SEQUENCE [LARGE SCALE GENOMIC DNA]</scope>
    <source>
        <strain evidence="4 5">YIM 65646</strain>
    </source>
</reference>
<accession>A0A841G0L8</accession>
<evidence type="ECO:0000313" key="4">
    <source>
        <dbReference type="EMBL" id="MBB6038229.1"/>
    </source>
</evidence>
<feature type="region of interest" description="Disordered" evidence="1">
    <location>
        <begin position="241"/>
        <end position="281"/>
    </location>
</feature>
<evidence type="ECO:0000256" key="1">
    <source>
        <dbReference type="SAM" id="MobiDB-lite"/>
    </source>
</evidence>
<keyword evidence="2" id="KW-0472">Membrane</keyword>
<feature type="domain" description="EF-hand" evidence="3">
    <location>
        <begin position="200"/>
        <end position="235"/>
    </location>
</feature>
<dbReference type="AlphaFoldDB" id="A0A841G0L8"/>
<evidence type="ECO:0000259" key="3">
    <source>
        <dbReference type="PROSITE" id="PS50222"/>
    </source>
</evidence>
<feature type="compositionally biased region" description="Pro residues" evidence="1">
    <location>
        <begin position="252"/>
        <end position="262"/>
    </location>
</feature>
<dbReference type="Proteomes" id="UP000548476">
    <property type="component" value="Unassembled WGS sequence"/>
</dbReference>
<feature type="transmembrane region" description="Helical" evidence="2">
    <location>
        <begin position="49"/>
        <end position="70"/>
    </location>
</feature>
<feature type="region of interest" description="Disordered" evidence="1">
    <location>
        <begin position="170"/>
        <end position="201"/>
    </location>
</feature>
<protein>
    <recommendedName>
        <fullName evidence="3">EF-hand domain-containing protein</fullName>
    </recommendedName>
</protein>
<keyword evidence="2" id="KW-0812">Transmembrane</keyword>
<feature type="compositionally biased region" description="Basic residues" evidence="1">
    <location>
        <begin position="181"/>
        <end position="190"/>
    </location>
</feature>
<keyword evidence="2" id="KW-1133">Transmembrane helix</keyword>
<dbReference type="InterPro" id="IPR002048">
    <property type="entry name" value="EF_hand_dom"/>
</dbReference>
<dbReference type="GO" id="GO:0005509">
    <property type="term" value="F:calcium ion binding"/>
    <property type="evidence" value="ECO:0007669"/>
    <property type="project" value="InterPro"/>
</dbReference>
<gene>
    <name evidence="4" type="ORF">HNR73_006109</name>
</gene>
<feature type="compositionally biased region" description="Low complexity" evidence="1">
    <location>
        <begin position="242"/>
        <end position="251"/>
    </location>
</feature>
<organism evidence="4 5">
    <name type="scientific">Phytomonospora endophytica</name>
    <dbReference type="NCBI Taxonomy" id="714109"/>
    <lineage>
        <taxon>Bacteria</taxon>
        <taxon>Bacillati</taxon>
        <taxon>Actinomycetota</taxon>
        <taxon>Actinomycetes</taxon>
        <taxon>Micromonosporales</taxon>
        <taxon>Micromonosporaceae</taxon>
        <taxon>Phytomonospora</taxon>
    </lineage>
</organism>
<dbReference type="RefSeq" id="WP_184791016.1">
    <property type="nucleotide sequence ID" value="NZ_BONT01000047.1"/>
</dbReference>
<evidence type="ECO:0000256" key="2">
    <source>
        <dbReference type="SAM" id="Phobius"/>
    </source>
</evidence>
<evidence type="ECO:0000313" key="5">
    <source>
        <dbReference type="Proteomes" id="UP000548476"/>
    </source>
</evidence>
<dbReference type="EMBL" id="JACHGT010000015">
    <property type="protein sequence ID" value="MBB6038229.1"/>
    <property type="molecule type" value="Genomic_DNA"/>
</dbReference>
<name>A0A841G0L8_9ACTN</name>